<dbReference type="InterPro" id="IPR025660">
    <property type="entry name" value="Pept_his_AS"/>
</dbReference>
<evidence type="ECO:0000256" key="4">
    <source>
        <dbReference type="ARBA" id="ARBA00022807"/>
    </source>
</evidence>
<proteinExistence type="inferred from homology"/>
<dbReference type="Gene3D" id="3.90.70.10">
    <property type="entry name" value="Cysteine proteinases"/>
    <property type="match status" value="1"/>
</dbReference>
<name>A0AAV7XBC0_9NEOP</name>
<dbReference type="InterPro" id="IPR013201">
    <property type="entry name" value="Prot_inhib_I29"/>
</dbReference>
<dbReference type="GO" id="GO:0006508">
    <property type="term" value="P:proteolysis"/>
    <property type="evidence" value="ECO:0007669"/>
    <property type="project" value="UniProtKB-KW"/>
</dbReference>
<keyword evidence="6" id="KW-1015">Disulfide bond</keyword>
<evidence type="ECO:0000256" key="2">
    <source>
        <dbReference type="ARBA" id="ARBA00022670"/>
    </source>
</evidence>
<dbReference type="InterPro" id="IPR025661">
    <property type="entry name" value="Pept_asp_AS"/>
</dbReference>
<dbReference type="PROSITE" id="PS00640">
    <property type="entry name" value="THIOL_PROTEASE_ASN"/>
    <property type="match status" value="1"/>
</dbReference>
<dbReference type="SUPFAM" id="SSF54001">
    <property type="entry name" value="Cysteine proteinases"/>
    <property type="match status" value="1"/>
</dbReference>
<reference evidence="10" key="1">
    <citation type="submission" date="2022-12" db="EMBL/GenBank/DDBJ databases">
        <title>Chromosome-level genome assembly of the bean flower thrips Megalurothrips usitatus.</title>
        <authorList>
            <person name="Ma L."/>
            <person name="Liu Q."/>
            <person name="Li H."/>
            <person name="Cai W."/>
        </authorList>
    </citation>
    <scope>NUCLEOTIDE SEQUENCE</scope>
    <source>
        <strain evidence="10">Cailab_2022a</strain>
    </source>
</reference>
<evidence type="ECO:0000313" key="10">
    <source>
        <dbReference type="EMBL" id="KAJ1523290.1"/>
    </source>
</evidence>
<dbReference type="PROSITE" id="PS51257">
    <property type="entry name" value="PROKAR_LIPOPROTEIN"/>
    <property type="match status" value="1"/>
</dbReference>
<feature type="domain" description="Cathepsin propeptide inhibitor" evidence="9">
    <location>
        <begin position="28"/>
        <end position="88"/>
    </location>
</feature>
<dbReference type="Pfam" id="PF00112">
    <property type="entry name" value="Peptidase_C1"/>
    <property type="match status" value="1"/>
</dbReference>
<feature type="domain" description="Peptidase C1A papain C-terminal" evidence="8">
    <location>
        <begin position="115"/>
        <end position="336"/>
    </location>
</feature>
<dbReference type="Proteomes" id="UP001075354">
    <property type="component" value="Chromosome 10"/>
</dbReference>
<comment type="caution">
    <text evidence="10">The sequence shown here is derived from an EMBL/GenBank/DDBJ whole genome shotgun (WGS) entry which is preliminary data.</text>
</comment>
<dbReference type="Pfam" id="PF08246">
    <property type="entry name" value="Inhibitor_I29"/>
    <property type="match status" value="1"/>
</dbReference>
<organism evidence="10 11">
    <name type="scientific">Megalurothrips usitatus</name>
    <name type="common">bean blossom thrips</name>
    <dbReference type="NCBI Taxonomy" id="439358"/>
    <lineage>
        <taxon>Eukaryota</taxon>
        <taxon>Metazoa</taxon>
        <taxon>Ecdysozoa</taxon>
        <taxon>Arthropoda</taxon>
        <taxon>Hexapoda</taxon>
        <taxon>Insecta</taxon>
        <taxon>Pterygota</taxon>
        <taxon>Neoptera</taxon>
        <taxon>Paraneoptera</taxon>
        <taxon>Thysanoptera</taxon>
        <taxon>Terebrantia</taxon>
        <taxon>Thripoidea</taxon>
        <taxon>Thripidae</taxon>
        <taxon>Megalurothrips</taxon>
    </lineage>
</organism>
<keyword evidence="11" id="KW-1185">Reference proteome</keyword>
<dbReference type="AlphaFoldDB" id="A0AAV7XBC0"/>
<evidence type="ECO:0000256" key="7">
    <source>
        <dbReference type="SAM" id="SignalP"/>
    </source>
</evidence>
<keyword evidence="5" id="KW-0865">Zymogen</keyword>
<dbReference type="FunFam" id="3.90.70.10:FF:000006">
    <property type="entry name" value="Cathepsin S"/>
    <property type="match status" value="1"/>
</dbReference>
<dbReference type="InterPro" id="IPR000668">
    <property type="entry name" value="Peptidase_C1A_C"/>
</dbReference>
<dbReference type="InterPro" id="IPR000169">
    <property type="entry name" value="Pept_cys_AS"/>
</dbReference>
<dbReference type="GO" id="GO:0008234">
    <property type="term" value="F:cysteine-type peptidase activity"/>
    <property type="evidence" value="ECO:0007669"/>
    <property type="project" value="UniProtKB-KW"/>
</dbReference>
<dbReference type="InterPro" id="IPR038765">
    <property type="entry name" value="Papain-like_cys_pep_sf"/>
</dbReference>
<feature type="chain" id="PRO_5043764990" description="Cathepsin L1-like" evidence="7">
    <location>
        <begin position="17"/>
        <end position="337"/>
    </location>
</feature>
<evidence type="ECO:0008006" key="12">
    <source>
        <dbReference type="Google" id="ProtNLM"/>
    </source>
</evidence>
<evidence type="ECO:0000313" key="11">
    <source>
        <dbReference type="Proteomes" id="UP001075354"/>
    </source>
</evidence>
<dbReference type="SMART" id="SM00848">
    <property type="entry name" value="Inhibitor_I29"/>
    <property type="match status" value="1"/>
</dbReference>
<dbReference type="EMBL" id="JAPTSV010000010">
    <property type="protein sequence ID" value="KAJ1523290.1"/>
    <property type="molecule type" value="Genomic_DNA"/>
</dbReference>
<evidence type="ECO:0000256" key="6">
    <source>
        <dbReference type="ARBA" id="ARBA00023157"/>
    </source>
</evidence>
<dbReference type="PANTHER" id="PTHR12411">
    <property type="entry name" value="CYSTEINE PROTEASE FAMILY C1-RELATED"/>
    <property type="match status" value="1"/>
</dbReference>
<keyword evidence="7" id="KW-0732">Signal</keyword>
<keyword evidence="3" id="KW-0378">Hydrolase</keyword>
<dbReference type="PRINTS" id="PR00705">
    <property type="entry name" value="PAPAIN"/>
</dbReference>
<comment type="similarity">
    <text evidence="1">Belongs to the peptidase C1 family.</text>
</comment>
<feature type="signal peptide" evidence="7">
    <location>
        <begin position="1"/>
        <end position="16"/>
    </location>
</feature>
<keyword evidence="2" id="KW-0645">Protease</keyword>
<gene>
    <name evidence="10" type="ORF">ONE63_001169</name>
</gene>
<dbReference type="PROSITE" id="PS00139">
    <property type="entry name" value="THIOL_PROTEASE_CYS"/>
    <property type="match status" value="1"/>
</dbReference>
<evidence type="ECO:0000259" key="9">
    <source>
        <dbReference type="SMART" id="SM00848"/>
    </source>
</evidence>
<evidence type="ECO:0000256" key="5">
    <source>
        <dbReference type="ARBA" id="ARBA00023145"/>
    </source>
</evidence>
<dbReference type="SMART" id="SM00645">
    <property type="entry name" value="Pept_C1"/>
    <property type="match status" value="1"/>
</dbReference>
<evidence type="ECO:0000256" key="1">
    <source>
        <dbReference type="ARBA" id="ARBA00008455"/>
    </source>
</evidence>
<dbReference type="InterPro" id="IPR013128">
    <property type="entry name" value="Peptidase_C1A"/>
</dbReference>
<sequence>MKVLLVVASLAAVACAVRIPDAEVKSQFESFKLKHGKSYASPHVELHRSKIFKENLLRIAQHNERYHRGEESFTLAVNQFADLLTHELVEAMNGFRANSSRPSRKVHFAPANHKAAESVDWRKSGYVTPVKDQGSCGSCWTFSATGALEGQLAKKTGKLVSLSEQNLVDCTRGQKYQMEGCNGGTMDAAFQYIADNDGIDSETSYPYTARDGYCGYDVKNKAGSDTGFVDVNPTEKDLQHAVETVGPVSVAIDASPFTFSFYSGGVYSSWFCGNSERSLDHGVLAVGYGTTSGKKGQDYWIVKNSWGPHWGENGYIRMARNHKNSCGIATMASYPTV</sequence>
<dbReference type="InterPro" id="IPR039417">
    <property type="entry name" value="Peptidase_C1A_papain-like"/>
</dbReference>
<protein>
    <recommendedName>
        <fullName evidence="12">Cathepsin L1-like</fullName>
    </recommendedName>
</protein>
<evidence type="ECO:0000256" key="3">
    <source>
        <dbReference type="ARBA" id="ARBA00022801"/>
    </source>
</evidence>
<evidence type="ECO:0000259" key="8">
    <source>
        <dbReference type="SMART" id="SM00645"/>
    </source>
</evidence>
<keyword evidence="4" id="KW-0788">Thiol protease</keyword>
<dbReference type="CDD" id="cd02248">
    <property type="entry name" value="Peptidase_C1A"/>
    <property type="match status" value="1"/>
</dbReference>
<dbReference type="PROSITE" id="PS00639">
    <property type="entry name" value="THIOL_PROTEASE_HIS"/>
    <property type="match status" value="1"/>
</dbReference>
<accession>A0AAV7XBC0</accession>